<evidence type="ECO:0000313" key="7">
    <source>
        <dbReference type="EMBL" id="KAK4307324.1"/>
    </source>
</evidence>
<feature type="compositionally biased region" description="Polar residues" evidence="5">
    <location>
        <begin position="1469"/>
        <end position="1495"/>
    </location>
</feature>
<feature type="region of interest" description="Disordered" evidence="5">
    <location>
        <begin position="413"/>
        <end position="496"/>
    </location>
</feature>
<dbReference type="Pfam" id="PF15949">
    <property type="entry name" value="DUF4757"/>
    <property type="match status" value="1"/>
</dbReference>
<dbReference type="Proteomes" id="UP001292094">
    <property type="component" value="Unassembled WGS sequence"/>
</dbReference>
<feature type="compositionally biased region" description="Pro residues" evidence="5">
    <location>
        <begin position="871"/>
        <end position="880"/>
    </location>
</feature>
<evidence type="ECO:0000256" key="3">
    <source>
        <dbReference type="ARBA" id="ARBA00023038"/>
    </source>
</evidence>
<accession>A0AAE1U613</accession>
<feature type="compositionally biased region" description="Basic and acidic residues" evidence="5">
    <location>
        <begin position="413"/>
        <end position="462"/>
    </location>
</feature>
<feature type="compositionally biased region" description="Basic and acidic residues" evidence="5">
    <location>
        <begin position="1431"/>
        <end position="1440"/>
    </location>
</feature>
<dbReference type="EMBL" id="JAWZYT010002012">
    <property type="protein sequence ID" value="KAK4307324.1"/>
    <property type="molecule type" value="Genomic_DNA"/>
</dbReference>
<feature type="region of interest" description="Disordered" evidence="5">
    <location>
        <begin position="130"/>
        <end position="157"/>
    </location>
</feature>
<evidence type="ECO:0000256" key="1">
    <source>
        <dbReference type="ARBA" id="ARBA00022723"/>
    </source>
</evidence>
<feature type="compositionally biased region" description="Low complexity" evidence="5">
    <location>
        <begin position="484"/>
        <end position="495"/>
    </location>
</feature>
<feature type="compositionally biased region" description="Low complexity" evidence="5">
    <location>
        <begin position="136"/>
        <end position="147"/>
    </location>
</feature>
<feature type="compositionally biased region" description="Low complexity" evidence="5">
    <location>
        <begin position="830"/>
        <end position="870"/>
    </location>
</feature>
<evidence type="ECO:0000259" key="6">
    <source>
        <dbReference type="PROSITE" id="PS50023"/>
    </source>
</evidence>
<evidence type="ECO:0000256" key="5">
    <source>
        <dbReference type="SAM" id="MobiDB-lite"/>
    </source>
</evidence>
<feature type="compositionally biased region" description="Pro residues" evidence="5">
    <location>
        <begin position="1618"/>
        <end position="1627"/>
    </location>
</feature>
<feature type="region of interest" description="Disordered" evidence="5">
    <location>
        <begin position="266"/>
        <end position="285"/>
    </location>
</feature>
<name>A0AAE1U613_9EUCA</name>
<dbReference type="GO" id="GO:0030155">
    <property type="term" value="P:regulation of cell adhesion"/>
    <property type="evidence" value="ECO:0007669"/>
    <property type="project" value="InterPro"/>
</dbReference>
<feature type="compositionally biased region" description="Basic and acidic residues" evidence="5">
    <location>
        <begin position="568"/>
        <end position="578"/>
    </location>
</feature>
<dbReference type="GO" id="GO:0023051">
    <property type="term" value="P:regulation of signaling"/>
    <property type="evidence" value="ECO:0007669"/>
    <property type="project" value="InterPro"/>
</dbReference>
<dbReference type="InterPro" id="IPR029978">
    <property type="entry name" value="LMO-7"/>
</dbReference>
<comment type="caution">
    <text evidence="7">The sequence shown here is derived from an EMBL/GenBank/DDBJ whole genome shotgun (WGS) entry which is preliminary data.</text>
</comment>
<dbReference type="PROSITE" id="PS00478">
    <property type="entry name" value="LIM_DOMAIN_1"/>
    <property type="match status" value="1"/>
</dbReference>
<keyword evidence="2 4" id="KW-0862">Zinc</keyword>
<dbReference type="CDD" id="cd08368">
    <property type="entry name" value="LIM"/>
    <property type="match status" value="1"/>
</dbReference>
<feature type="compositionally biased region" description="Low complexity" evidence="5">
    <location>
        <begin position="319"/>
        <end position="336"/>
    </location>
</feature>
<feature type="compositionally biased region" description="Low complexity" evidence="5">
    <location>
        <begin position="890"/>
        <end position="899"/>
    </location>
</feature>
<sequence length="1717" mass="192273">MGKVTVGVKKDYGSEQVTHPTQRWNSKPAIMSHEGFIINMPGNLRYGGVSQKPPSRTMSLDSLHDRKAVSLDNKVQQYLTTRVSKTTPKANEAAMQFVKVGPAGLYKNAMVQLKTAEAVKEMRKEMEEEVVDWREPYSSSPNSSNKNPYDEGSDWQSNLDKWKSSRRKRNEEALGRVIEIKKNEQEEELCKTRRKSKTFSEIQGDKSKRGRRYNLVVHDDDNNDLTGLGLSGGANKSPDDIIDQDNKDAKSDAGFCTGSDTGSDGVFAEDNISDTSSALGDKKEAHDSLLDTGMSKEEELHINGHASTSLTSSTLITEDFTSSSTTTTRSRTTTSSNHHTDEYTYDKAIAGYKQYAENSAKKRTSSITSLNSNTSYTKEDEKKIEKFGVANRSPSPNKSKKLEGMVNFFSKEMEKEAKTSPEPKVTMREKSPKVDIGKRRSMFESHDPASEFEQKQTNRRSLDMSSGSLKNRVASFENLDSDGTSSRVRTTTPTRDANLKMKVASFERLDTETTTKYRGITPPKDTNFHEKLATFATSESESQQQVRKKTPDRDVNFHKKLASFTNLKEDRESVERSKTLPQGDPTLRSKIASFNKMEREAETHSTSVYKQEMMQKNERMEETTTMLYKDRSVSLENLDEPLSERKLRPSQSMGNILRRTPSTPYMVVDLQEAEEAEQQCEVETRPAVNAQVFEIASKLQETPLLGSPIHKSPSLPLPTTAEAAATCDEDSLDATNPYTDDDINEVIKEYEVVNEEYADHPDNIYENITDEPVYENIYEKVGGDEEQRGDTIENHHYQTLEEVREEAGEHQHHAKPFSQPPPPSPPPPHQSSSKSPFPTVSSKESPPPSKKLSSSVLSASPPKVSQSSSPFLPPAEPPTIPEVLDVTWTDSGLSSLAAPPSEPPPPPPPDDDDDFDSCDLQSLPKEQQHGDEEGFTRENSTRRLKKELNRRRSDFLGTSSHYIEEEPMVKPPPDLMDLLRQEREVDRTLRSPTQQVLMEEEIARREREIIENLERSEQMKQQEQHTMGETIVTDEDKSEMEEHLQYQESPVLDARLSTNPPHSNSHSVSEFQDLLHDFGHDTVDASYTPQKSFDNREIITEKYTTSENVIRYNRVNTTYDVLQGSVNAEQRYSQGLETHAFDVAQSSVGRTTQVEAEWESNESNPRDYDHTLVADPSQANMDGSMAHEYQKLAELEEEMMRHDKDMLRRVGHLPAAKSDPPPSTHQHLPIQEFYTAPAYESTPPPSLNEAGFKMEDEGIVGYRTVEDQMTDSIPSPSQYTSPHPHNTSHHPFARSNSQSAMETSSSPAPPHAPLQAARSSPASGPEPLPRRRKVPPPAPNKTTDLNTAERREAMRVSRMTSNEPQRSEHQIESVEQTATSGHQMTKQTLLALSAIPKPKLTDNESWITKKKAETQKRDISKHWLLQEAEQRRLEQQDRISRQKYTSAAPPPQPSSPQTIPSPSLHHPSTKLSSSPLQNNPIYPPQATTPVYSSYPQALKTPSPVHSNSSSIVNSSSSNNNNSWRNQATTYQPHIPTPAPTSDKALPDSIIHNLTQRVNNKNKNAYNNSGGRLSSNSNSSSSYSNHRDDNYHDYMNADALSNTTASPPGHSPLYQGPGQPSPPIPQPQDPSSSPQQDQRLLSVSGKKKCSHCSEELGRGAAMIIESLRLFYHIPCFKCCVCGIQLGNGSAGADVRVRNHKLHCHNCYSNDEGMKFSKV</sequence>
<dbReference type="PANTHER" id="PTHR46767:SF2">
    <property type="entry name" value="LIM DOMAIN 7B"/>
    <property type="match status" value="1"/>
</dbReference>
<feature type="compositionally biased region" description="Polar residues" evidence="5">
    <location>
        <begin position="536"/>
        <end position="545"/>
    </location>
</feature>
<keyword evidence="8" id="KW-1185">Reference proteome</keyword>
<evidence type="ECO:0000256" key="2">
    <source>
        <dbReference type="ARBA" id="ARBA00022833"/>
    </source>
</evidence>
<feature type="compositionally biased region" description="Basic and acidic residues" evidence="5">
    <location>
        <begin position="926"/>
        <end position="954"/>
    </location>
</feature>
<feature type="region of interest" description="Disordered" evidence="5">
    <location>
        <begin position="1431"/>
        <end position="1639"/>
    </location>
</feature>
<evidence type="ECO:0000313" key="8">
    <source>
        <dbReference type="Proteomes" id="UP001292094"/>
    </source>
</evidence>
<dbReference type="SMART" id="SM00132">
    <property type="entry name" value="LIM"/>
    <property type="match status" value="1"/>
</dbReference>
<proteinExistence type="predicted"/>
<feature type="region of interest" description="Disordered" evidence="5">
    <location>
        <begin position="1269"/>
        <end position="1384"/>
    </location>
</feature>
<feature type="compositionally biased region" description="Low complexity" evidence="5">
    <location>
        <begin position="1558"/>
        <end position="1583"/>
    </location>
</feature>
<dbReference type="Pfam" id="PF00412">
    <property type="entry name" value="LIM"/>
    <property type="match status" value="1"/>
</dbReference>
<feature type="region of interest" description="Disordered" evidence="5">
    <location>
        <begin position="319"/>
        <end position="339"/>
    </location>
</feature>
<dbReference type="Gene3D" id="2.10.110.10">
    <property type="entry name" value="Cysteine Rich Protein"/>
    <property type="match status" value="1"/>
</dbReference>
<keyword evidence="1 4" id="KW-0479">Metal-binding</keyword>
<gene>
    <name evidence="7" type="ORF">Pmani_020899</name>
</gene>
<protein>
    <recommendedName>
        <fullName evidence="6">LIM zinc-binding domain-containing protein</fullName>
    </recommendedName>
</protein>
<feature type="compositionally biased region" description="Low complexity" evidence="5">
    <location>
        <begin position="1628"/>
        <end position="1637"/>
    </location>
</feature>
<feature type="compositionally biased region" description="Basic and acidic residues" evidence="5">
    <location>
        <begin position="777"/>
        <end position="811"/>
    </location>
</feature>
<evidence type="ECO:0000256" key="4">
    <source>
        <dbReference type="PROSITE-ProRule" id="PRU00125"/>
    </source>
</evidence>
<dbReference type="InterPro" id="IPR001781">
    <property type="entry name" value="Znf_LIM"/>
</dbReference>
<feature type="region of interest" description="Disordered" evidence="5">
    <location>
        <begin position="226"/>
        <end position="260"/>
    </location>
</feature>
<dbReference type="PROSITE" id="PS50023">
    <property type="entry name" value="LIM_DOMAIN_2"/>
    <property type="match status" value="1"/>
</dbReference>
<feature type="domain" description="LIM zinc-binding" evidence="6">
    <location>
        <begin position="1646"/>
        <end position="1712"/>
    </location>
</feature>
<dbReference type="GO" id="GO:0046872">
    <property type="term" value="F:metal ion binding"/>
    <property type="evidence" value="ECO:0007669"/>
    <property type="project" value="UniProtKB-KW"/>
</dbReference>
<feature type="region of interest" description="Disordered" evidence="5">
    <location>
        <begin position="536"/>
        <end position="555"/>
    </location>
</feature>
<feature type="region of interest" description="Disordered" evidence="5">
    <location>
        <begin position="186"/>
        <end position="211"/>
    </location>
</feature>
<keyword evidence="3 4" id="KW-0440">LIM domain</keyword>
<feature type="compositionally biased region" description="Low complexity" evidence="5">
    <location>
        <begin position="1506"/>
        <end position="1522"/>
    </location>
</feature>
<feature type="compositionally biased region" description="Pro residues" evidence="5">
    <location>
        <begin position="818"/>
        <end position="829"/>
    </location>
</feature>
<dbReference type="InterPro" id="IPR031865">
    <property type="entry name" value="DUF4757"/>
</dbReference>
<feature type="region of interest" description="Disordered" evidence="5">
    <location>
        <begin position="568"/>
        <end position="587"/>
    </location>
</feature>
<reference evidence="7" key="1">
    <citation type="submission" date="2023-11" db="EMBL/GenBank/DDBJ databases">
        <title>Genome assemblies of two species of porcelain crab, Petrolisthes cinctipes and Petrolisthes manimaculis (Anomura: Porcellanidae).</title>
        <authorList>
            <person name="Angst P."/>
        </authorList>
    </citation>
    <scope>NUCLEOTIDE SEQUENCE</scope>
    <source>
        <strain evidence="7">PB745_02</strain>
        <tissue evidence="7">Gill</tissue>
    </source>
</reference>
<feature type="compositionally biased region" description="Polar residues" evidence="5">
    <location>
        <begin position="1373"/>
        <end position="1384"/>
    </location>
</feature>
<dbReference type="PANTHER" id="PTHR46767">
    <property type="entry name" value="LIM DOMAIN ONLY PROTEIN 7"/>
    <property type="match status" value="1"/>
</dbReference>
<feature type="compositionally biased region" description="Polar residues" evidence="5">
    <location>
        <begin position="1270"/>
        <end position="1279"/>
    </location>
</feature>
<organism evidence="7 8">
    <name type="scientific">Petrolisthes manimaculis</name>
    <dbReference type="NCBI Taxonomy" id="1843537"/>
    <lineage>
        <taxon>Eukaryota</taxon>
        <taxon>Metazoa</taxon>
        <taxon>Ecdysozoa</taxon>
        <taxon>Arthropoda</taxon>
        <taxon>Crustacea</taxon>
        <taxon>Multicrustacea</taxon>
        <taxon>Malacostraca</taxon>
        <taxon>Eumalacostraca</taxon>
        <taxon>Eucarida</taxon>
        <taxon>Decapoda</taxon>
        <taxon>Pleocyemata</taxon>
        <taxon>Anomura</taxon>
        <taxon>Galatheoidea</taxon>
        <taxon>Porcellanidae</taxon>
        <taxon>Petrolisthes</taxon>
    </lineage>
</organism>
<feature type="compositionally biased region" description="Polar residues" evidence="5">
    <location>
        <begin position="1294"/>
        <end position="1306"/>
    </location>
</feature>
<feature type="region of interest" description="Disordered" evidence="5">
    <location>
        <begin position="776"/>
        <end position="974"/>
    </location>
</feature>